<dbReference type="InterPro" id="IPR008136">
    <property type="entry name" value="CinA_C"/>
</dbReference>
<dbReference type="SUPFAM" id="SSF142433">
    <property type="entry name" value="CinA-like"/>
    <property type="match status" value="1"/>
</dbReference>
<gene>
    <name evidence="2" type="ORF">SDC9_192935</name>
</gene>
<accession>A0A645I2A4</accession>
<comment type="caution">
    <text evidence="2">The sequence shown here is derived from an EMBL/GenBank/DDBJ whole genome shotgun (WGS) entry which is preliminary data.</text>
</comment>
<dbReference type="Gene3D" id="3.90.950.20">
    <property type="entry name" value="CinA-like"/>
    <property type="match status" value="1"/>
</dbReference>
<evidence type="ECO:0000313" key="2">
    <source>
        <dbReference type="EMBL" id="MPN45368.1"/>
    </source>
</evidence>
<name>A0A645I2A4_9ZZZZ</name>
<dbReference type="InterPro" id="IPR036653">
    <property type="entry name" value="CinA-like_C"/>
</dbReference>
<dbReference type="Pfam" id="PF02464">
    <property type="entry name" value="CinA"/>
    <property type="match status" value="1"/>
</dbReference>
<evidence type="ECO:0000259" key="1">
    <source>
        <dbReference type="Pfam" id="PF02464"/>
    </source>
</evidence>
<sequence length="126" mass="13833">MESCTGGAIIDSITNVPGVSAIFSGGKVTYSEKSKIEAGVDSKVIDRYSVFSEEVALEMARKTDGEIGIGVTGNLPGEVFVAVRIKNNFLTEKLTLKEKLKNKVADRKRMKREVVEVVWKIINKNI</sequence>
<dbReference type="EMBL" id="VSSQ01105201">
    <property type="protein sequence ID" value="MPN45368.1"/>
    <property type="molecule type" value="Genomic_DNA"/>
</dbReference>
<organism evidence="2">
    <name type="scientific">bioreactor metagenome</name>
    <dbReference type="NCBI Taxonomy" id="1076179"/>
    <lineage>
        <taxon>unclassified sequences</taxon>
        <taxon>metagenomes</taxon>
        <taxon>ecological metagenomes</taxon>
    </lineage>
</organism>
<proteinExistence type="predicted"/>
<dbReference type="AlphaFoldDB" id="A0A645I2A4"/>
<protein>
    <recommendedName>
        <fullName evidence="1">CinA C-terminal domain-containing protein</fullName>
    </recommendedName>
</protein>
<feature type="domain" description="CinA C-terminal" evidence="1">
    <location>
        <begin position="2"/>
        <end position="94"/>
    </location>
</feature>
<reference evidence="2" key="1">
    <citation type="submission" date="2019-08" db="EMBL/GenBank/DDBJ databases">
        <authorList>
            <person name="Kucharzyk K."/>
            <person name="Murdoch R.W."/>
            <person name="Higgins S."/>
            <person name="Loffler F."/>
        </authorList>
    </citation>
    <scope>NUCLEOTIDE SEQUENCE</scope>
</reference>